<reference evidence="17 18" key="1">
    <citation type="submission" date="2024-02" db="EMBL/GenBank/DDBJ databases">
        <title>FIRST GENOME SEQUENCES OF Leishmania (Viannia) shawi, Leishmania (Viannia) lindenbergi AND Leishmania (Viannia) utingensis.</title>
        <authorList>
            <person name="Resadore F."/>
            <person name="Custodio M.G.F."/>
            <person name="Boite M.C."/>
            <person name="Cupolillo E."/>
            <person name="Ferreira G.E.M."/>
        </authorList>
    </citation>
    <scope>NUCLEOTIDE SEQUENCE [LARGE SCALE GENOMIC DNA]</scope>
    <source>
        <strain evidence="17 18">MCEB/BR/1984/M8408</strain>
    </source>
</reference>
<comment type="cofactor">
    <cofactor evidence="1">
        <name>Ca(2+)</name>
        <dbReference type="ChEBI" id="CHEBI:29108"/>
    </cofactor>
</comment>
<evidence type="ECO:0000313" key="17">
    <source>
        <dbReference type="EMBL" id="KAL0502024.1"/>
    </source>
</evidence>
<sequence>MSSSDFLQYLTEQKAAVLKLFREGQQQGAATRSSESIAAAAAAASPKAPPRMCEAAPPDPNDTLVEVAANRSWSPPPARSTMLADFISDNAFFSSFLSYLALTDIYPVAERMIDASTPMRTGGLGGRAEGAGSRRSVPECHAPLSSLSPMHVHQLRPTQFFLPALCEVCKAAMLKRIWLNPQPPETTSTTTPQSGTASSSPFALLLSLPELLIPKSANSTSASDLSTPSEAVCSPSSSTSSPGLTAVTAAPSQPLLGFGKEGYRCDICDLVLHFHCITKMRQTQACEVLSPAAHQILSSSSTPASSSPTTSASPTLAAVATGIASSLTASRPFSWDRVKAILESYLHTDDGAYNRRAANVKAVLGGVCALLDKVVARYPTMTPLTFVKRYSAMQDLSSAHQTLYAACVASLDDTALLRGISWDEVRLHQQARTGVTATTSHTSVFAAMRPLRVDRLVFENLKTSVSGAGGNGFFPSPFSREATTPMTAQWTASNGNEDATPSTWPIAHYPVQFLLWQAMRYATAVYGEVYRRGSLSSTLSAALLFTINRSAVEVPKQVNDAAVTTLLGLPPSALQLSRWGSQVTEPSYVLLVDDVAGSIVVSFRGTLSTFDIITDLAATTQPFCGGHAHQGAAEVVNTLFDQRSSRYGERVEQRKKTGAAMTAVAGATDKTSATAEGATRHLNVRAAAAPSPPARRVVSVEEPTSFHSTSSKTDDIGAPEAFKESVMTVLEPCALQPLDTPDGLLDGLEQLAAEHPSYSILITGHSLGGGVAVLFATRLHYDQALPPAVLKRIHVIAFAPMPTLSLPAASCFDEVSTRGDGGYSSRDTAPQSTPAACFPVWNVVNGFDCVPRLQLNTVDRLLRQVVEPQIAASAEVPSAAASSALTPATADAEHQVLRELCERDAAAHGADTGAHEEMGMIGMSAMPTPIITVKASLARLPKDNTATAADDTVEDPVQASVFGVMSKVRTPSGLVGAGAGAVGAEEIGVVVAAPKEKAIASSSTASRSATSVAGTPQFDELLTSTDGGAQGRSHLGSLPLESEGRTYNVRDLSHELHHPGRVLLLTSPWDIITNRLVDVPRGHPVMHELFLMKSMLMQHMVDAYSASLREIHEAPRCASGEERA</sequence>
<evidence type="ECO:0000256" key="14">
    <source>
        <dbReference type="ARBA" id="ARBA00026104"/>
    </source>
</evidence>
<keyword evidence="9" id="KW-0442">Lipid degradation</keyword>
<dbReference type="Proteomes" id="UP001443563">
    <property type="component" value="Unassembled WGS sequence"/>
</dbReference>
<keyword evidence="10" id="KW-1133">Transmembrane helix</keyword>
<evidence type="ECO:0000256" key="11">
    <source>
        <dbReference type="ARBA" id="ARBA00023098"/>
    </source>
</evidence>
<gene>
    <name evidence="17" type="ORF">Q4I29_005094</name>
</gene>
<keyword evidence="11" id="KW-0443">Lipid metabolism</keyword>
<evidence type="ECO:0000256" key="10">
    <source>
        <dbReference type="ARBA" id="ARBA00022989"/>
    </source>
</evidence>
<evidence type="ECO:0000313" key="18">
    <source>
        <dbReference type="Proteomes" id="UP001443563"/>
    </source>
</evidence>
<keyword evidence="6" id="KW-0479">Metal-binding</keyword>
<keyword evidence="8" id="KW-0106">Calcium</keyword>
<feature type="compositionally biased region" description="Low complexity" evidence="15">
    <location>
        <begin position="226"/>
        <end position="245"/>
    </location>
</feature>
<comment type="catalytic activity">
    <reaction evidence="13">
        <text>a 1,2-diacyl-sn-glycerol + H2O = a 2-acylglycerol + a fatty acid + H(+)</text>
        <dbReference type="Rhea" id="RHEA:33275"/>
        <dbReference type="ChEBI" id="CHEBI:15377"/>
        <dbReference type="ChEBI" id="CHEBI:15378"/>
        <dbReference type="ChEBI" id="CHEBI:17389"/>
        <dbReference type="ChEBI" id="CHEBI:17815"/>
        <dbReference type="ChEBI" id="CHEBI:28868"/>
        <dbReference type="EC" id="3.1.1.116"/>
    </reaction>
    <physiologicalReaction direction="left-to-right" evidence="13">
        <dbReference type="Rhea" id="RHEA:33276"/>
    </physiologicalReaction>
</comment>
<feature type="region of interest" description="Disordered" evidence="15">
    <location>
        <begin position="218"/>
        <end position="245"/>
    </location>
</feature>
<keyword evidence="18" id="KW-1185">Reference proteome</keyword>
<evidence type="ECO:0000256" key="2">
    <source>
        <dbReference type="ARBA" id="ARBA00004651"/>
    </source>
</evidence>
<evidence type="ECO:0000256" key="15">
    <source>
        <dbReference type="SAM" id="MobiDB-lite"/>
    </source>
</evidence>
<dbReference type="Gene3D" id="3.30.60.20">
    <property type="match status" value="1"/>
</dbReference>
<protein>
    <recommendedName>
        <fullName evidence="14">sn-1-specific diacylglycerol lipase</fullName>
        <ecNumber evidence="14">3.1.1.116</ecNumber>
    </recommendedName>
</protein>
<feature type="region of interest" description="Disordered" evidence="15">
    <location>
        <begin position="28"/>
        <end position="53"/>
    </location>
</feature>
<dbReference type="PANTHER" id="PTHR45792:SF8">
    <property type="entry name" value="DIACYLGLYCEROL LIPASE-ALPHA"/>
    <property type="match status" value="1"/>
</dbReference>
<dbReference type="InterPro" id="IPR052214">
    <property type="entry name" value="DAG_Lipase-Related"/>
</dbReference>
<dbReference type="Gene3D" id="3.40.50.1820">
    <property type="entry name" value="alpha/beta hydrolase"/>
    <property type="match status" value="2"/>
</dbReference>
<proteinExistence type="predicted"/>
<evidence type="ECO:0000256" key="4">
    <source>
        <dbReference type="ARBA" id="ARBA00022553"/>
    </source>
</evidence>
<evidence type="ECO:0000256" key="13">
    <source>
        <dbReference type="ARBA" id="ARBA00024531"/>
    </source>
</evidence>
<feature type="compositionally biased region" description="Low complexity" evidence="15">
    <location>
        <begin position="185"/>
        <end position="200"/>
    </location>
</feature>
<dbReference type="Pfam" id="PF01764">
    <property type="entry name" value="Lipase_3"/>
    <property type="match status" value="1"/>
</dbReference>
<feature type="region of interest" description="Disordered" evidence="15">
    <location>
        <begin position="687"/>
        <end position="715"/>
    </location>
</feature>
<keyword evidence="5" id="KW-0812">Transmembrane</keyword>
<dbReference type="SUPFAM" id="SSF53474">
    <property type="entry name" value="alpha/beta-Hydrolases"/>
    <property type="match status" value="1"/>
</dbReference>
<dbReference type="EMBL" id="JBAMZM010000029">
    <property type="protein sequence ID" value="KAL0502024.1"/>
    <property type="molecule type" value="Genomic_DNA"/>
</dbReference>
<dbReference type="PANTHER" id="PTHR45792">
    <property type="entry name" value="DIACYLGLYCEROL LIPASE HOMOLOG-RELATED"/>
    <property type="match status" value="1"/>
</dbReference>
<evidence type="ECO:0000256" key="1">
    <source>
        <dbReference type="ARBA" id="ARBA00001913"/>
    </source>
</evidence>
<keyword evidence="3" id="KW-1003">Cell membrane</keyword>
<evidence type="ECO:0000256" key="8">
    <source>
        <dbReference type="ARBA" id="ARBA00022837"/>
    </source>
</evidence>
<feature type="compositionally biased region" description="Low complexity" evidence="15">
    <location>
        <begin position="29"/>
        <end position="46"/>
    </location>
</feature>
<dbReference type="EC" id="3.1.1.116" evidence="14"/>
<evidence type="ECO:0000256" key="6">
    <source>
        <dbReference type="ARBA" id="ARBA00022723"/>
    </source>
</evidence>
<keyword evidence="7" id="KW-0378">Hydrolase</keyword>
<feature type="region of interest" description="Disordered" evidence="15">
    <location>
        <begin position="181"/>
        <end position="200"/>
    </location>
</feature>
<keyword evidence="4" id="KW-0597">Phosphoprotein</keyword>
<comment type="caution">
    <text evidence="17">The sequence shown here is derived from an EMBL/GenBank/DDBJ whole genome shotgun (WGS) entry which is preliminary data.</text>
</comment>
<feature type="domain" description="Fungal lipase-type" evidence="16">
    <location>
        <begin position="742"/>
        <end position="855"/>
    </location>
</feature>
<keyword evidence="12" id="KW-0472">Membrane</keyword>
<accession>A0ABR3E520</accession>
<evidence type="ECO:0000256" key="12">
    <source>
        <dbReference type="ARBA" id="ARBA00023136"/>
    </source>
</evidence>
<comment type="subcellular location">
    <subcellularLocation>
        <location evidence="2">Cell membrane</location>
        <topology evidence="2">Multi-pass membrane protein</topology>
    </subcellularLocation>
</comment>
<organism evidence="17 18">
    <name type="scientific">Leishmania shawi</name>
    <dbReference type="NCBI Taxonomy" id="5680"/>
    <lineage>
        <taxon>Eukaryota</taxon>
        <taxon>Discoba</taxon>
        <taxon>Euglenozoa</taxon>
        <taxon>Kinetoplastea</taxon>
        <taxon>Metakinetoplastina</taxon>
        <taxon>Trypanosomatida</taxon>
        <taxon>Trypanosomatidae</taxon>
        <taxon>Leishmaniinae</taxon>
        <taxon>Leishmania</taxon>
        <taxon>Leishmania guyanensis species complex</taxon>
    </lineage>
</organism>
<dbReference type="InterPro" id="IPR002921">
    <property type="entry name" value="Fungal_lipase-type"/>
</dbReference>
<evidence type="ECO:0000256" key="3">
    <source>
        <dbReference type="ARBA" id="ARBA00022475"/>
    </source>
</evidence>
<evidence type="ECO:0000259" key="16">
    <source>
        <dbReference type="Pfam" id="PF01764"/>
    </source>
</evidence>
<name>A0ABR3E520_9TRYP</name>
<evidence type="ECO:0000256" key="7">
    <source>
        <dbReference type="ARBA" id="ARBA00022801"/>
    </source>
</evidence>
<dbReference type="InterPro" id="IPR029058">
    <property type="entry name" value="AB_hydrolase_fold"/>
</dbReference>
<feature type="compositionally biased region" description="Low complexity" evidence="15">
    <location>
        <begin position="687"/>
        <end position="697"/>
    </location>
</feature>
<evidence type="ECO:0000256" key="9">
    <source>
        <dbReference type="ARBA" id="ARBA00022963"/>
    </source>
</evidence>
<evidence type="ECO:0000256" key="5">
    <source>
        <dbReference type="ARBA" id="ARBA00022692"/>
    </source>
</evidence>